<accession>A0A1H9ASN6</accession>
<dbReference type="EMBL" id="FOFO01000006">
    <property type="protein sequence ID" value="SEP79766.1"/>
    <property type="molecule type" value="Genomic_DNA"/>
</dbReference>
<keyword evidence="6 8" id="KW-0472">Membrane</keyword>
<name>A0A1H9ASN6_9GAMM</name>
<evidence type="ECO:0000256" key="3">
    <source>
        <dbReference type="ARBA" id="ARBA00022475"/>
    </source>
</evidence>
<dbReference type="Proteomes" id="UP000199496">
    <property type="component" value="Unassembled WGS sequence"/>
</dbReference>
<dbReference type="AlphaFoldDB" id="A0A1H9ASN6"/>
<dbReference type="InterPro" id="IPR003400">
    <property type="entry name" value="ExbD"/>
</dbReference>
<evidence type="ECO:0000256" key="6">
    <source>
        <dbReference type="ARBA" id="ARBA00023136"/>
    </source>
</evidence>
<dbReference type="OrthoDB" id="5795786at2"/>
<evidence type="ECO:0000313" key="10">
    <source>
        <dbReference type="Proteomes" id="UP000199496"/>
    </source>
</evidence>
<dbReference type="PANTHER" id="PTHR30558:SF15">
    <property type="entry name" value="BIOPOLYMER TRANSPORT PROTEIN EXBD1"/>
    <property type="match status" value="1"/>
</dbReference>
<comment type="subcellular location">
    <subcellularLocation>
        <location evidence="1">Cell membrane</location>
        <topology evidence="1">Single-pass membrane protein</topology>
    </subcellularLocation>
    <subcellularLocation>
        <location evidence="7">Cell membrane</location>
        <topology evidence="7">Single-pass type II membrane protein</topology>
    </subcellularLocation>
</comment>
<organism evidence="9 10">
    <name type="scientific">Ectothiorhodospira magna</name>
    <dbReference type="NCBI Taxonomy" id="867345"/>
    <lineage>
        <taxon>Bacteria</taxon>
        <taxon>Pseudomonadati</taxon>
        <taxon>Pseudomonadota</taxon>
        <taxon>Gammaproteobacteria</taxon>
        <taxon>Chromatiales</taxon>
        <taxon>Ectothiorhodospiraceae</taxon>
        <taxon>Ectothiorhodospira</taxon>
    </lineage>
</organism>
<evidence type="ECO:0000256" key="1">
    <source>
        <dbReference type="ARBA" id="ARBA00004162"/>
    </source>
</evidence>
<keyword evidence="7" id="KW-0653">Protein transport</keyword>
<dbReference type="RefSeq" id="WP_090204457.1">
    <property type="nucleotide sequence ID" value="NZ_FOFO01000006.1"/>
</dbReference>
<keyword evidence="4 7" id="KW-0812">Transmembrane</keyword>
<evidence type="ECO:0000256" key="4">
    <source>
        <dbReference type="ARBA" id="ARBA00022692"/>
    </source>
</evidence>
<keyword evidence="5 8" id="KW-1133">Transmembrane helix</keyword>
<dbReference type="GO" id="GO:0015031">
    <property type="term" value="P:protein transport"/>
    <property type="evidence" value="ECO:0007669"/>
    <property type="project" value="UniProtKB-KW"/>
</dbReference>
<dbReference type="Gene3D" id="3.30.420.270">
    <property type="match status" value="1"/>
</dbReference>
<evidence type="ECO:0000256" key="7">
    <source>
        <dbReference type="RuleBase" id="RU003879"/>
    </source>
</evidence>
<feature type="transmembrane region" description="Helical" evidence="8">
    <location>
        <begin position="15"/>
        <end position="35"/>
    </location>
</feature>
<reference evidence="9 10" key="1">
    <citation type="submission" date="2016-10" db="EMBL/GenBank/DDBJ databases">
        <authorList>
            <person name="de Groot N.N."/>
        </authorList>
    </citation>
    <scope>NUCLEOTIDE SEQUENCE [LARGE SCALE GENOMIC DNA]</scope>
    <source>
        <strain evidence="9 10">B7-7</strain>
    </source>
</reference>
<comment type="similarity">
    <text evidence="2 7">Belongs to the ExbD/TolR family.</text>
</comment>
<sequence>MQLPEYSGKPPEENLIPLINIVFLLLIFFMVAGALSAQHVFEVEAPDSRHEAGVDDEGWLVLLGRDGRLALDDEEMDADTLKGRLRAQMEARQEVLAKGEPLVRIKADQAASTDALMDLMELLRAAGVEEVRLLTVLAGDR</sequence>
<evidence type="ECO:0000256" key="2">
    <source>
        <dbReference type="ARBA" id="ARBA00005811"/>
    </source>
</evidence>
<evidence type="ECO:0000256" key="5">
    <source>
        <dbReference type="ARBA" id="ARBA00022989"/>
    </source>
</evidence>
<evidence type="ECO:0000313" key="9">
    <source>
        <dbReference type="EMBL" id="SEP79766.1"/>
    </source>
</evidence>
<keyword evidence="10" id="KW-1185">Reference proteome</keyword>
<dbReference type="STRING" id="867345.SAMN05421693_10668"/>
<keyword evidence="3" id="KW-1003">Cell membrane</keyword>
<keyword evidence="7" id="KW-0813">Transport</keyword>
<gene>
    <name evidence="9" type="ORF">SAMN05421693_10668</name>
</gene>
<dbReference type="PANTHER" id="PTHR30558">
    <property type="entry name" value="EXBD MEMBRANE COMPONENT OF PMF-DRIVEN MACROMOLECULE IMPORT SYSTEM"/>
    <property type="match status" value="1"/>
</dbReference>
<evidence type="ECO:0000256" key="8">
    <source>
        <dbReference type="SAM" id="Phobius"/>
    </source>
</evidence>
<dbReference type="Pfam" id="PF02472">
    <property type="entry name" value="ExbD"/>
    <property type="match status" value="1"/>
</dbReference>
<dbReference type="GO" id="GO:0022857">
    <property type="term" value="F:transmembrane transporter activity"/>
    <property type="evidence" value="ECO:0007669"/>
    <property type="project" value="InterPro"/>
</dbReference>
<dbReference type="GO" id="GO:0005886">
    <property type="term" value="C:plasma membrane"/>
    <property type="evidence" value="ECO:0007669"/>
    <property type="project" value="UniProtKB-SubCell"/>
</dbReference>
<protein>
    <submittedName>
        <fullName evidence="9">Biopolymer transport protein ExbD</fullName>
    </submittedName>
</protein>
<proteinExistence type="inferred from homology"/>